<evidence type="ECO:0000313" key="3">
    <source>
        <dbReference type="Proteomes" id="UP000652761"/>
    </source>
</evidence>
<feature type="region of interest" description="Disordered" evidence="1">
    <location>
        <begin position="302"/>
        <end position="348"/>
    </location>
</feature>
<dbReference type="Proteomes" id="UP000652761">
    <property type="component" value="Unassembled WGS sequence"/>
</dbReference>
<dbReference type="EMBL" id="NMUH01003455">
    <property type="protein sequence ID" value="MQM05664.1"/>
    <property type="molecule type" value="Genomic_DNA"/>
</dbReference>
<name>A0A843WNT6_COLES</name>
<feature type="region of interest" description="Disordered" evidence="1">
    <location>
        <begin position="206"/>
        <end position="245"/>
    </location>
</feature>
<gene>
    <name evidence="2" type="ORF">Taro_038473</name>
</gene>
<dbReference type="Pfam" id="PF14223">
    <property type="entry name" value="Retrotran_gag_2"/>
    <property type="match status" value="1"/>
</dbReference>
<proteinExistence type="predicted"/>
<keyword evidence="3" id="KW-1185">Reference proteome</keyword>
<feature type="compositionally biased region" description="Basic and acidic residues" evidence="1">
    <location>
        <begin position="302"/>
        <end position="318"/>
    </location>
</feature>
<sequence>MAAQGHFESQSVNMPPLFVGEGYTYWKTRMEFFLQGIDYQIWSIVEERDLLVTNDKDKWTEEDKKKISLNCKAKSILCCALSKKEFNRIFACKSAMEMWAKLWITYEGTNKVKETRIDILVTQYERFHMQPGESITQMYSRFIDITNGLAGLGRTYEMGDMVRKILRFLPASWTPKVTAIEEANDLKRMSLEKLIGSLMAHEINMERLGESSSRRKQSNALKAEEDLSEESSDDNVSNEDSDDEKALLSRRLQHILVKKKKYQSGRKYFKKGKDFKKPEVKDVKKNEPICYECKKPGHIKADYPKLKRTESRKNDSSKKFRRHRKKAMAAAWDNSSDSDSESSSSNEEEEKANLVFMANVDDKLSSFPAKNLIGAFAPILFTTIQNHFQFRTMAVSGVSGSVGGYGAVFLTAEQQERFTSVKTKLWGTRQWM</sequence>
<evidence type="ECO:0000313" key="2">
    <source>
        <dbReference type="EMBL" id="MQM05664.1"/>
    </source>
</evidence>
<reference evidence="2" key="1">
    <citation type="submission" date="2017-07" db="EMBL/GenBank/DDBJ databases">
        <title>Taro Niue Genome Assembly and Annotation.</title>
        <authorList>
            <person name="Atibalentja N."/>
            <person name="Keating K."/>
            <person name="Fields C.J."/>
        </authorList>
    </citation>
    <scope>NUCLEOTIDE SEQUENCE</scope>
    <source>
        <strain evidence="2">Niue_2</strain>
        <tissue evidence="2">Leaf</tissue>
    </source>
</reference>
<feature type="compositionally biased region" description="Acidic residues" evidence="1">
    <location>
        <begin position="336"/>
        <end position="348"/>
    </location>
</feature>
<dbReference type="PANTHER" id="PTHR34676">
    <property type="entry name" value="DUF4219 DOMAIN-CONTAINING PROTEIN-RELATED"/>
    <property type="match status" value="1"/>
</dbReference>
<evidence type="ECO:0000256" key="1">
    <source>
        <dbReference type="SAM" id="MobiDB-lite"/>
    </source>
</evidence>
<protein>
    <submittedName>
        <fullName evidence="2">Uncharacterized protein</fullName>
    </submittedName>
</protein>
<comment type="caution">
    <text evidence="2">The sequence shown here is derived from an EMBL/GenBank/DDBJ whole genome shotgun (WGS) entry which is preliminary data.</text>
</comment>
<dbReference type="AlphaFoldDB" id="A0A843WNT6"/>
<feature type="compositionally biased region" description="Acidic residues" evidence="1">
    <location>
        <begin position="226"/>
        <end position="243"/>
    </location>
</feature>
<accession>A0A843WNT6</accession>
<dbReference type="PANTHER" id="PTHR34676:SF17">
    <property type="entry name" value="OS06G0684500 PROTEIN"/>
    <property type="match status" value="1"/>
</dbReference>
<organism evidence="2 3">
    <name type="scientific">Colocasia esculenta</name>
    <name type="common">Wild taro</name>
    <name type="synonym">Arum esculentum</name>
    <dbReference type="NCBI Taxonomy" id="4460"/>
    <lineage>
        <taxon>Eukaryota</taxon>
        <taxon>Viridiplantae</taxon>
        <taxon>Streptophyta</taxon>
        <taxon>Embryophyta</taxon>
        <taxon>Tracheophyta</taxon>
        <taxon>Spermatophyta</taxon>
        <taxon>Magnoliopsida</taxon>
        <taxon>Liliopsida</taxon>
        <taxon>Araceae</taxon>
        <taxon>Aroideae</taxon>
        <taxon>Colocasieae</taxon>
        <taxon>Colocasia</taxon>
    </lineage>
</organism>